<accession>A0A060LY90</accession>
<evidence type="ECO:0000256" key="2">
    <source>
        <dbReference type="ARBA" id="ARBA00009897"/>
    </source>
</evidence>
<evidence type="ECO:0000256" key="1">
    <source>
        <dbReference type="ARBA" id="ARBA00004496"/>
    </source>
</evidence>
<comment type="similarity">
    <text evidence="2 16 17">Belongs to the glutamine synthetase family.</text>
</comment>
<feature type="domain" description="GS beta-grasp" evidence="19">
    <location>
        <begin position="16"/>
        <end position="101"/>
    </location>
</feature>
<dbReference type="GO" id="GO:0004356">
    <property type="term" value="F:glutamine synthetase activity"/>
    <property type="evidence" value="ECO:0007669"/>
    <property type="project" value="UniProtKB-EC"/>
</dbReference>
<dbReference type="SUPFAM" id="SSF54368">
    <property type="entry name" value="Glutamine synthetase, N-terminal domain"/>
    <property type="match status" value="1"/>
</dbReference>
<keyword evidence="8 13" id="KW-0547">Nucleotide-binding</keyword>
<evidence type="ECO:0000313" key="21">
    <source>
        <dbReference type="EMBL" id="AIC94745.1"/>
    </source>
</evidence>
<name>A0A060LY90_9BACI</name>
<comment type="subcellular location">
    <subcellularLocation>
        <location evidence="1">Cytoplasm</location>
    </subcellularLocation>
</comment>
<dbReference type="Pfam" id="PF00120">
    <property type="entry name" value="Gln-synt_C"/>
    <property type="match status" value="1"/>
</dbReference>
<dbReference type="STRING" id="1246626.BleG1_2167"/>
<dbReference type="KEGG" id="ble:BleG1_2167"/>
<feature type="binding site" evidence="14">
    <location>
        <position position="139"/>
    </location>
    <ligand>
        <name>Mg(2+)</name>
        <dbReference type="ChEBI" id="CHEBI:18420"/>
        <label>1</label>
    </ligand>
</feature>
<evidence type="ECO:0000256" key="12">
    <source>
        <dbReference type="PIRSR" id="PIRSR604809-1"/>
    </source>
</evidence>
<proteinExistence type="inferred from homology"/>
<dbReference type="InterPro" id="IPR036651">
    <property type="entry name" value="Gln_synt_N_sf"/>
</dbReference>
<evidence type="ECO:0000256" key="8">
    <source>
        <dbReference type="ARBA" id="ARBA00022741"/>
    </source>
</evidence>
<evidence type="ECO:0000256" key="7">
    <source>
        <dbReference type="ARBA" id="ARBA00022723"/>
    </source>
</evidence>
<gene>
    <name evidence="21" type="ORF">BleG1_2167</name>
</gene>
<evidence type="ECO:0000259" key="20">
    <source>
        <dbReference type="PROSITE" id="PS51987"/>
    </source>
</evidence>
<dbReference type="HOGENOM" id="CLU_017290_1_3_9"/>
<keyword evidence="5" id="KW-0963">Cytoplasm</keyword>
<dbReference type="Pfam" id="PF03951">
    <property type="entry name" value="Gln-synt_N"/>
    <property type="match status" value="1"/>
</dbReference>
<dbReference type="PROSITE" id="PS51987">
    <property type="entry name" value="GS_CATALYTIC"/>
    <property type="match status" value="1"/>
</dbReference>
<feature type="binding site" evidence="12">
    <location>
        <position position="321"/>
    </location>
    <ligand>
        <name>L-glutamate</name>
        <dbReference type="ChEBI" id="CHEBI:29985"/>
    </ligand>
</feature>
<evidence type="ECO:0000256" key="14">
    <source>
        <dbReference type="PIRSR" id="PIRSR604809-3"/>
    </source>
</evidence>
<evidence type="ECO:0000256" key="18">
    <source>
        <dbReference type="RuleBase" id="RU004356"/>
    </source>
</evidence>
<evidence type="ECO:0000259" key="19">
    <source>
        <dbReference type="PROSITE" id="PS51986"/>
    </source>
</evidence>
<feature type="binding site" evidence="12">
    <location>
        <begin position="245"/>
        <end position="246"/>
    </location>
    <ligand>
        <name>L-glutamate</name>
        <dbReference type="ChEBI" id="CHEBI:29985"/>
    </ligand>
</feature>
<evidence type="ECO:0000256" key="13">
    <source>
        <dbReference type="PIRSR" id="PIRSR604809-2"/>
    </source>
</evidence>
<dbReference type="InterPro" id="IPR027302">
    <property type="entry name" value="Gln_synth_N_conserv_site"/>
</dbReference>
<keyword evidence="15" id="KW-0597">Phosphoprotein</keyword>
<dbReference type="NCBIfam" id="TIGR00653">
    <property type="entry name" value="GlnA"/>
    <property type="match status" value="1"/>
</dbReference>
<feature type="binding site" evidence="12">
    <location>
        <position position="309"/>
    </location>
    <ligand>
        <name>L-glutamate</name>
        <dbReference type="ChEBI" id="CHEBI:29985"/>
    </ligand>
</feature>
<dbReference type="EC" id="6.3.1.2" evidence="3 18"/>
<dbReference type="SUPFAM" id="SSF55931">
    <property type="entry name" value="Glutamine synthetase/guanido kinase"/>
    <property type="match status" value="1"/>
</dbReference>
<dbReference type="AlphaFoldDB" id="A0A060LY90"/>
<dbReference type="PATRIC" id="fig|1246626.3.peg.2164"/>
<dbReference type="PROSITE" id="PS00180">
    <property type="entry name" value="GLNA_1"/>
    <property type="match status" value="1"/>
</dbReference>
<evidence type="ECO:0000313" key="22">
    <source>
        <dbReference type="Proteomes" id="UP000027142"/>
    </source>
</evidence>
<dbReference type="GO" id="GO:0005524">
    <property type="term" value="F:ATP binding"/>
    <property type="evidence" value="ECO:0007669"/>
    <property type="project" value="UniProtKB-KW"/>
</dbReference>
<evidence type="ECO:0000256" key="10">
    <source>
        <dbReference type="ARBA" id="ARBA00022842"/>
    </source>
</evidence>
<dbReference type="Proteomes" id="UP000027142">
    <property type="component" value="Chromosome"/>
</dbReference>
<evidence type="ECO:0000256" key="17">
    <source>
        <dbReference type="RuleBase" id="RU000384"/>
    </source>
</evidence>
<feature type="binding site" evidence="14">
    <location>
        <position position="338"/>
    </location>
    <ligand>
        <name>Mg(2+)</name>
        <dbReference type="ChEBI" id="CHEBI:18420"/>
        <label>1</label>
    </ligand>
</feature>
<keyword evidence="6 18" id="KW-0436">Ligase</keyword>
<feature type="modified residue" description="O-AMP-tyrosine" evidence="15">
    <location>
        <position position="378"/>
    </location>
</feature>
<evidence type="ECO:0000256" key="11">
    <source>
        <dbReference type="ARBA" id="ARBA00049436"/>
    </source>
</evidence>
<evidence type="ECO:0000256" key="16">
    <source>
        <dbReference type="PROSITE-ProRule" id="PRU01330"/>
    </source>
</evidence>
<comment type="catalytic activity">
    <reaction evidence="11 18">
        <text>L-glutamate + NH4(+) + ATP = L-glutamine + ADP + phosphate + H(+)</text>
        <dbReference type="Rhea" id="RHEA:16169"/>
        <dbReference type="ChEBI" id="CHEBI:15378"/>
        <dbReference type="ChEBI" id="CHEBI:28938"/>
        <dbReference type="ChEBI" id="CHEBI:29985"/>
        <dbReference type="ChEBI" id="CHEBI:30616"/>
        <dbReference type="ChEBI" id="CHEBI:43474"/>
        <dbReference type="ChEBI" id="CHEBI:58359"/>
        <dbReference type="ChEBI" id="CHEBI:456216"/>
        <dbReference type="EC" id="6.3.1.2"/>
    </reaction>
</comment>
<keyword evidence="7 14" id="KW-0479">Metal-binding</keyword>
<evidence type="ECO:0000256" key="5">
    <source>
        <dbReference type="ARBA" id="ARBA00022490"/>
    </source>
</evidence>
<feature type="binding site" evidence="13">
    <location>
        <position position="189"/>
    </location>
    <ligand>
        <name>ATP</name>
        <dbReference type="ChEBI" id="CHEBI:30616"/>
    </ligand>
</feature>
<feature type="binding site" evidence="12">
    <location>
        <position position="340"/>
    </location>
    <ligand>
        <name>L-glutamate</name>
        <dbReference type="ChEBI" id="CHEBI:29985"/>
    </ligand>
</feature>
<dbReference type="FunFam" id="3.30.590.10:FF:000003">
    <property type="entry name" value="Glutamine synthetase 2"/>
    <property type="match status" value="1"/>
</dbReference>
<evidence type="ECO:0000256" key="15">
    <source>
        <dbReference type="PIRSR" id="PIRSR604809-50"/>
    </source>
</evidence>
<dbReference type="GO" id="GO:0046872">
    <property type="term" value="F:metal ion binding"/>
    <property type="evidence" value="ECO:0007669"/>
    <property type="project" value="UniProtKB-KW"/>
</dbReference>
<dbReference type="PROSITE" id="PS00181">
    <property type="entry name" value="GLNA_ATP"/>
    <property type="match status" value="1"/>
</dbReference>
<dbReference type="eggNOG" id="COG0174">
    <property type="taxonomic scope" value="Bacteria"/>
</dbReference>
<dbReference type="PANTHER" id="PTHR43785">
    <property type="entry name" value="GAMMA-GLUTAMYLPUTRESCINE SYNTHETASE"/>
    <property type="match status" value="1"/>
</dbReference>
<evidence type="ECO:0000256" key="3">
    <source>
        <dbReference type="ARBA" id="ARBA00012937"/>
    </source>
</evidence>
<feature type="binding site" evidence="14">
    <location>
        <position position="137"/>
    </location>
    <ligand>
        <name>Mg(2+)</name>
        <dbReference type="ChEBI" id="CHEBI:18420"/>
        <label>1</label>
    </ligand>
</feature>
<keyword evidence="9 13" id="KW-0067">ATP-binding</keyword>
<keyword evidence="10 14" id="KW-0460">Magnesium</keyword>
<dbReference type="Gene3D" id="3.30.590.10">
    <property type="entry name" value="Glutamine synthetase/guanido kinase, catalytic domain"/>
    <property type="match status" value="1"/>
</dbReference>
<dbReference type="InterPro" id="IPR008147">
    <property type="entry name" value="Gln_synt_N"/>
</dbReference>
<dbReference type="GO" id="GO:0005737">
    <property type="term" value="C:cytoplasm"/>
    <property type="evidence" value="ECO:0007669"/>
    <property type="project" value="UniProtKB-SubCell"/>
</dbReference>
<feature type="binding site" evidence="13">
    <location>
        <begin position="204"/>
        <end position="206"/>
    </location>
    <ligand>
        <name>ATP</name>
        <dbReference type="ChEBI" id="CHEBI:30616"/>
    </ligand>
</feature>
<feature type="binding site" evidence="14">
    <location>
        <position position="201"/>
    </location>
    <ligand>
        <name>Mg(2+)</name>
        <dbReference type="ChEBI" id="CHEBI:18420"/>
        <label>1</label>
    </ligand>
</feature>
<feature type="binding site" evidence="13">
    <location>
        <position position="321"/>
    </location>
    <ligand>
        <name>ATP</name>
        <dbReference type="ChEBI" id="CHEBI:30616"/>
    </ligand>
</feature>
<dbReference type="EMBL" id="CP003923">
    <property type="protein sequence ID" value="AIC94745.1"/>
    <property type="molecule type" value="Genomic_DNA"/>
</dbReference>
<dbReference type="GO" id="GO:0006542">
    <property type="term" value="P:glutamine biosynthetic process"/>
    <property type="evidence" value="ECO:0007669"/>
    <property type="project" value="InterPro"/>
</dbReference>
<feature type="binding site" evidence="14">
    <location>
        <position position="250"/>
    </location>
    <ligand>
        <name>Mg(2+)</name>
        <dbReference type="ChEBI" id="CHEBI:18420"/>
        <label>1</label>
    </ligand>
</feature>
<dbReference type="InterPro" id="IPR008146">
    <property type="entry name" value="Gln_synth_cat_dom"/>
</dbReference>
<protein>
    <recommendedName>
        <fullName evidence="4 18">Glutamine synthetase</fullName>
        <ecNumber evidence="3 18">6.3.1.2</ecNumber>
    </recommendedName>
</protein>
<comment type="cofactor">
    <cofactor evidence="14">
        <name>Mg(2+)</name>
        <dbReference type="ChEBI" id="CHEBI:18420"/>
    </cofactor>
    <text evidence="14">Binds 2 Mg(2+) ions per subunit.</text>
</comment>
<dbReference type="InterPro" id="IPR027303">
    <property type="entry name" value="Gln_synth_gly_rich_site"/>
</dbReference>
<evidence type="ECO:0000256" key="4">
    <source>
        <dbReference type="ARBA" id="ARBA00021364"/>
    </source>
</evidence>
<sequence length="449" mass="50864">MPNYSREDIVRIAQDENVRFIRLQFTDLLGTIKNVEIPVDQLSKALDNKMMFDGSSIEGFVRIEESDMYLYPDLDTWVIFPWTPEKGKVARLICDIYQPGKPGEEPTPFDGDPRGILKRVLKQAEELGFTGFNIGPEPEFFLFKNDEKGEPTLELNDKGGYFDLAPTDLGENCRRDIVLELEDMGFDIEASHHEVAPGQHEIDFKYADAITACDNIQTFKLVVKTIARKHGLHATFMPKPLFGVNGSGMHLNMSLFTKEGNAFYDEKTESQLSKTAMQFLSGILEHAEGFTAITNPIVNSYKRLVPGYEAPVYIAWSMRNRSPLIRIPSSRGVSTRIEVRSPDPSANPYLAMAVMLASGLDGIKRKMTPPEATDRNIYVMSKEERVEEGIKALPASLGEALESLVKDETLVQALGEHAVEHFIEAKEIEWDMFRTQVHPWEREQFMQNY</sequence>
<dbReference type="RefSeq" id="WP_038480554.1">
    <property type="nucleotide sequence ID" value="NZ_CP003923.1"/>
</dbReference>
<dbReference type="PROSITE" id="PS51986">
    <property type="entry name" value="GS_BETA_GRASP"/>
    <property type="match status" value="1"/>
</dbReference>
<organism evidence="21 22">
    <name type="scientific">Shouchella lehensis G1</name>
    <dbReference type="NCBI Taxonomy" id="1246626"/>
    <lineage>
        <taxon>Bacteria</taxon>
        <taxon>Bacillati</taxon>
        <taxon>Bacillota</taxon>
        <taxon>Bacilli</taxon>
        <taxon>Bacillales</taxon>
        <taxon>Bacillaceae</taxon>
        <taxon>Shouchella</taxon>
    </lineage>
</organism>
<dbReference type="PANTHER" id="PTHR43785:SF12">
    <property type="entry name" value="TYPE-1 GLUTAMINE SYNTHETASE 2"/>
    <property type="match status" value="1"/>
</dbReference>
<dbReference type="OrthoDB" id="9807095at2"/>
<feature type="domain" description="GS catalytic" evidence="20">
    <location>
        <begin position="113"/>
        <end position="449"/>
    </location>
</feature>
<dbReference type="InterPro" id="IPR014746">
    <property type="entry name" value="Gln_synth/guanido_kin_cat_dom"/>
</dbReference>
<evidence type="ECO:0000256" key="9">
    <source>
        <dbReference type="ARBA" id="ARBA00022840"/>
    </source>
</evidence>
<evidence type="ECO:0000256" key="6">
    <source>
        <dbReference type="ARBA" id="ARBA00022598"/>
    </source>
</evidence>
<dbReference type="SMART" id="SM01230">
    <property type="entry name" value="Gln-synt_C"/>
    <property type="match status" value="1"/>
</dbReference>
<reference evidence="21 22" key="1">
    <citation type="journal article" date="2014" name="Gene">
        <title>A comparative genomic analysis of the alkalitolerant soil bacterium Bacillus lehensis G1.</title>
        <authorList>
            <person name="Noor Y.M."/>
            <person name="Samsulrizal N.H."/>
            <person name="Jema'on N.A."/>
            <person name="Low K.O."/>
            <person name="Ramli A.N."/>
            <person name="Alias N.I."/>
            <person name="Damis S.I."/>
            <person name="Fuzi S.F."/>
            <person name="Isa M.N."/>
            <person name="Murad A.M."/>
            <person name="Raih M.F."/>
            <person name="Bakar F.D."/>
            <person name="Najimudin N."/>
            <person name="Mahadi N.M."/>
            <person name="Illias R.M."/>
        </authorList>
    </citation>
    <scope>NUCLEOTIDE SEQUENCE [LARGE SCALE GENOMIC DNA]</scope>
    <source>
        <strain evidence="21 22">G1</strain>
    </source>
</reference>
<dbReference type="InterPro" id="IPR004809">
    <property type="entry name" value="Gln_synth_I"/>
</dbReference>
<dbReference type="FunFam" id="3.10.20.70:FF:000005">
    <property type="entry name" value="Glutamine synthetase"/>
    <property type="match status" value="1"/>
</dbReference>
<dbReference type="Gene3D" id="3.10.20.70">
    <property type="entry name" value="Glutamine synthetase, N-terminal domain"/>
    <property type="match status" value="1"/>
</dbReference>
<feature type="binding site" evidence="12">
    <location>
        <position position="303"/>
    </location>
    <ligand>
        <name>L-glutamate</name>
        <dbReference type="ChEBI" id="CHEBI:29985"/>
    </ligand>
</feature>
<keyword evidence="22" id="KW-1185">Reference proteome</keyword>
<feature type="binding site" evidence="14">
    <location>
        <position position="194"/>
    </location>
    <ligand>
        <name>Mg(2+)</name>
        <dbReference type="ChEBI" id="CHEBI:18420"/>
        <label>1</label>
    </ligand>
</feature>